<evidence type="ECO:0000256" key="3">
    <source>
        <dbReference type="ARBA" id="ARBA00023136"/>
    </source>
</evidence>
<sequence length="240" mass="24604">MLSAGILAFTAVGGSALAADVASPAANPIFDPTPLWSGFHLGINAGGGFSKATSDFRYNHGPVFGAVPNRFSGLIGGIGAGYDWQAGAIVLGAETDFQLAGGHGRKAATCPTGFCGAAIDASYTQDLSWFGTVRGRLGYSAGNWLAYVTGGYAYARLETKAVAVAPIGAASASWNELKNGWVLGGGVEVMLAPGWSAKIEGLHLGFGETTKTWSPAAATTITETSHLKTNLVRGGVNYHF</sequence>
<comment type="caution">
    <text evidence="8">The sequence shown here is derived from an EMBL/GenBank/DDBJ whole genome shotgun (WGS) entry which is preliminary data.</text>
</comment>
<keyword evidence="9" id="KW-1185">Reference proteome</keyword>
<evidence type="ECO:0000256" key="6">
    <source>
        <dbReference type="SAM" id="SignalP"/>
    </source>
</evidence>
<keyword evidence="2 6" id="KW-0732">Signal</keyword>
<reference evidence="8" key="1">
    <citation type="submission" date="2020-11" db="EMBL/GenBank/DDBJ databases">
        <authorList>
            <person name="Kim M.K."/>
        </authorList>
    </citation>
    <scope>NUCLEOTIDE SEQUENCE</scope>
    <source>
        <strain evidence="8">BT350</strain>
    </source>
</reference>
<evidence type="ECO:0000256" key="5">
    <source>
        <dbReference type="ARBA" id="ARBA00038306"/>
    </source>
</evidence>
<feature type="signal peptide" evidence="6">
    <location>
        <begin position="1"/>
        <end position="18"/>
    </location>
</feature>
<gene>
    <name evidence="8" type="ORF">I2H38_07715</name>
</gene>
<evidence type="ECO:0000256" key="1">
    <source>
        <dbReference type="ARBA" id="ARBA00004442"/>
    </source>
</evidence>
<evidence type="ECO:0000313" key="8">
    <source>
        <dbReference type="EMBL" id="MBF9233269.1"/>
    </source>
</evidence>
<evidence type="ECO:0000256" key="2">
    <source>
        <dbReference type="ARBA" id="ARBA00022729"/>
    </source>
</evidence>
<proteinExistence type="inferred from homology"/>
<comment type="subcellular location">
    <subcellularLocation>
        <location evidence="1">Cell outer membrane</location>
    </subcellularLocation>
</comment>
<dbReference type="EMBL" id="JADQDO010000002">
    <property type="protein sequence ID" value="MBF9233269.1"/>
    <property type="molecule type" value="Genomic_DNA"/>
</dbReference>
<dbReference type="InterPro" id="IPR051692">
    <property type="entry name" value="OMP-like"/>
</dbReference>
<dbReference type="PANTHER" id="PTHR34001:SF3">
    <property type="entry name" value="BLL7405 PROTEIN"/>
    <property type="match status" value="1"/>
</dbReference>
<dbReference type="InterPro" id="IPR027385">
    <property type="entry name" value="Beta-barrel_OMP"/>
</dbReference>
<protein>
    <submittedName>
        <fullName evidence="8">Porin family protein</fullName>
    </submittedName>
</protein>
<feature type="chain" id="PRO_5037805452" evidence="6">
    <location>
        <begin position="19"/>
        <end position="240"/>
    </location>
</feature>
<evidence type="ECO:0000256" key="4">
    <source>
        <dbReference type="ARBA" id="ARBA00023237"/>
    </source>
</evidence>
<dbReference type="InterPro" id="IPR011250">
    <property type="entry name" value="OMP/PagP_B-barrel"/>
</dbReference>
<dbReference type="Gene3D" id="2.40.160.20">
    <property type="match status" value="1"/>
</dbReference>
<keyword evidence="3" id="KW-0472">Membrane</keyword>
<dbReference type="GO" id="GO:0009279">
    <property type="term" value="C:cell outer membrane"/>
    <property type="evidence" value="ECO:0007669"/>
    <property type="project" value="UniProtKB-SubCell"/>
</dbReference>
<dbReference type="AlphaFoldDB" id="A0A931FMP2"/>
<dbReference type="RefSeq" id="WP_196271227.1">
    <property type="nucleotide sequence ID" value="NZ_JADQDO010000002.1"/>
</dbReference>
<evidence type="ECO:0000313" key="9">
    <source>
        <dbReference type="Proteomes" id="UP000599312"/>
    </source>
</evidence>
<name>A0A931FMP2_9HYPH</name>
<comment type="similarity">
    <text evidence="5">Belongs to the Omp25/RopB family.</text>
</comment>
<evidence type="ECO:0000259" key="7">
    <source>
        <dbReference type="Pfam" id="PF13505"/>
    </source>
</evidence>
<dbReference type="SUPFAM" id="SSF56925">
    <property type="entry name" value="OMPA-like"/>
    <property type="match status" value="1"/>
</dbReference>
<dbReference type="Pfam" id="PF13505">
    <property type="entry name" value="OMP_b-brl"/>
    <property type="match status" value="1"/>
</dbReference>
<keyword evidence="4" id="KW-0998">Cell outer membrane</keyword>
<dbReference type="PANTHER" id="PTHR34001">
    <property type="entry name" value="BLL7405 PROTEIN"/>
    <property type="match status" value="1"/>
</dbReference>
<feature type="domain" description="Outer membrane protein beta-barrel" evidence="7">
    <location>
        <begin position="27"/>
        <end position="240"/>
    </location>
</feature>
<accession>A0A931FMP2</accession>
<dbReference type="Proteomes" id="UP000599312">
    <property type="component" value="Unassembled WGS sequence"/>
</dbReference>
<organism evidence="8 9">
    <name type="scientific">Microvirga alba</name>
    <dbReference type="NCBI Taxonomy" id="2791025"/>
    <lineage>
        <taxon>Bacteria</taxon>
        <taxon>Pseudomonadati</taxon>
        <taxon>Pseudomonadota</taxon>
        <taxon>Alphaproteobacteria</taxon>
        <taxon>Hyphomicrobiales</taxon>
        <taxon>Methylobacteriaceae</taxon>
        <taxon>Microvirga</taxon>
    </lineage>
</organism>